<sequence length="77" mass="8647">MTVEQDQKMIAVPVSFMKGAFCRNKRSTESATPKENERQAISIPIGRLEEELIRNAIVDSDSVEELVVVARELVNQT</sequence>
<keyword evidence="2" id="KW-1185">Reference proteome</keyword>
<evidence type="ECO:0000313" key="2">
    <source>
        <dbReference type="Proteomes" id="UP000789901"/>
    </source>
</evidence>
<evidence type="ECO:0000313" key="1">
    <source>
        <dbReference type="EMBL" id="CAG8778727.1"/>
    </source>
</evidence>
<name>A0ABN7VL67_GIGMA</name>
<dbReference type="EMBL" id="CAJVQB010016181">
    <property type="protein sequence ID" value="CAG8778727.1"/>
    <property type="molecule type" value="Genomic_DNA"/>
</dbReference>
<organism evidence="1 2">
    <name type="scientific">Gigaspora margarita</name>
    <dbReference type="NCBI Taxonomy" id="4874"/>
    <lineage>
        <taxon>Eukaryota</taxon>
        <taxon>Fungi</taxon>
        <taxon>Fungi incertae sedis</taxon>
        <taxon>Mucoromycota</taxon>
        <taxon>Glomeromycotina</taxon>
        <taxon>Glomeromycetes</taxon>
        <taxon>Diversisporales</taxon>
        <taxon>Gigasporaceae</taxon>
        <taxon>Gigaspora</taxon>
    </lineage>
</organism>
<comment type="caution">
    <text evidence="1">The sequence shown here is derived from an EMBL/GenBank/DDBJ whole genome shotgun (WGS) entry which is preliminary data.</text>
</comment>
<protein>
    <submittedName>
        <fullName evidence="1">16593_t:CDS:1</fullName>
    </submittedName>
</protein>
<accession>A0ABN7VL67</accession>
<feature type="non-terminal residue" evidence="1">
    <location>
        <position position="77"/>
    </location>
</feature>
<proteinExistence type="predicted"/>
<gene>
    <name evidence="1" type="ORF">GMARGA_LOCUS19415</name>
</gene>
<reference evidence="1 2" key="1">
    <citation type="submission" date="2021-06" db="EMBL/GenBank/DDBJ databases">
        <authorList>
            <person name="Kallberg Y."/>
            <person name="Tangrot J."/>
            <person name="Rosling A."/>
        </authorList>
    </citation>
    <scope>NUCLEOTIDE SEQUENCE [LARGE SCALE GENOMIC DNA]</scope>
    <source>
        <strain evidence="1 2">120-4 pot B 10/14</strain>
    </source>
</reference>
<dbReference type="Proteomes" id="UP000789901">
    <property type="component" value="Unassembled WGS sequence"/>
</dbReference>